<sequence length="552" mass="59089">MERRYEAIEPEGERDCGVSVKLPTRFRLSLGLSVKFILVTGAISAILAVILTMVATRRLNQSLVVAHASEGAALALGLTRAAEQEAQNGGDTAALQELVESFQVQQGVSYIYVADPTGRVLVHTFRGMPPAELIASTRVEPIVLDQEPERRRVQEVEIGTGAARMNAIDIAVPLVDNRGVVHVGVQRDSLGQKASQLSREMLLLALVLVAGSVVAAAVFVRTIVRPLRELTDVAAHIVESGDLTRSIQVTSGDEVGRLAKSFSQVVEKLREVTINLQQAAEALKQSTDHLNASSNEQAQTVSRQAAALQETQVTAHEIRQTSLLASQKAASVLAVAERADELARSGEAAIEMTMAGLNDIRNQVVKIAQKIIELGERTQQIGGITQTVKDLADQSNMLALNAAIEAVRSGEHGKGFGVVAREIRALADQSIQATSRVRELLDDISTSVSDTVRITESGAERMESGLTQVRTSGQNLRELSGIVQDNAAAVRQIAAAVNQQNVGINQITQAVNELSKMMDDTVARIGSTGEAATTLQIISEQLSSAVKSYRVE</sequence>
<dbReference type="PROSITE" id="PS50885">
    <property type="entry name" value="HAMP"/>
    <property type="match status" value="1"/>
</dbReference>
<keyword evidence="6 8" id="KW-0807">Transducer</keyword>
<reference evidence="12 13" key="1">
    <citation type="submission" date="2006-04" db="EMBL/GenBank/DDBJ databases">
        <authorList>
            <person name="Nierman W.C."/>
        </authorList>
    </citation>
    <scope>NUCLEOTIDE SEQUENCE [LARGE SCALE GENOMIC DNA]</scope>
    <source>
        <strain evidence="12 13">DW4/3-1</strain>
    </source>
</reference>
<dbReference type="SMART" id="SM00304">
    <property type="entry name" value="HAMP"/>
    <property type="match status" value="1"/>
</dbReference>
<dbReference type="CDD" id="cd18773">
    <property type="entry name" value="PDC1_HK_sensor"/>
    <property type="match status" value="1"/>
</dbReference>
<dbReference type="InterPro" id="IPR029151">
    <property type="entry name" value="Sensor-like_sf"/>
</dbReference>
<evidence type="ECO:0000313" key="13">
    <source>
        <dbReference type="Proteomes" id="UP000032702"/>
    </source>
</evidence>
<accession>Q08XU6</accession>
<evidence type="ECO:0000256" key="8">
    <source>
        <dbReference type="PROSITE-ProRule" id="PRU00284"/>
    </source>
</evidence>
<dbReference type="EMBL" id="AAMD01000086">
    <property type="protein sequence ID" value="EAU65316.1"/>
    <property type="molecule type" value="Genomic_DNA"/>
</dbReference>
<dbReference type="PATRIC" id="fig|378806.16.peg.4343"/>
<evidence type="ECO:0000256" key="6">
    <source>
        <dbReference type="ARBA" id="ARBA00023224"/>
    </source>
</evidence>
<dbReference type="AlphaFoldDB" id="Q08XU6"/>
<comment type="similarity">
    <text evidence="7">Belongs to the methyl-accepting chemotaxis (MCP) protein family.</text>
</comment>
<protein>
    <submittedName>
        <fullName evidence="12">Methyl-accepting chemotaxis sensory transducer</fullName>
    </submittedName>
</protein>
<evidence type="ECO:0000256" key="5">
    <source>
        <dbReference type="ARBA" id="ARBA00023136"/>
    </source>
</evidence>
<feature type="domain" description="HAMP" evidence="11">
    <location>
        <begin position="221"/>
        <end position="274"/>
    </location>
</feature>
<dbReference type="SMART" id="SM00283">
    <property type="entry name" value="MA"/>
    <property type="match status" value="1"/>
</dbReference>
<evidence type="ECO:0000256" key="3">
    <source>
        <dbReference type="ARBA" id="ARBA00022692"/>
    </source>
</evidence>
<feature type="transmembrane region" description="Helical" evidence="9">
    <location>
        <begin position="201"/>
        <end position="220"/>
    </location>
</feature>
<dbReference type="Gene3D" id="1.10.287.950">
    <property type="entry name" value="Methyl-accepting chemotaxis protein"/>
    <property type="match status" value="1"/>
</dbReference>
<proteinExistence type="inferred from homology"/>
<dbReference type="PROSITE" id="PS50111">
    <property type="entry name" value="CHEMOTAXIS_TRANSDUC_2"/>
    <property type="match status" value="1"/>
</dbReference>
<dbReference type="Pfam" id="PF00672">
    <property type="entry name" value="HAMP"/>
    <property type="match status" value="1"/>
</dbReference>
<comment type="subcellular location">
    <subcellularLocation>
        <location evidence="1">Cell membrane</location>
        <topology evidence="1">Multi-pass membrane protein</topology>
    </subcellularLocation>
</comment>
<organism evidence="12 13">
    <name type="scientific">Stigmatella aurantiaca (strain DW4/3-1)</name>
    <dbReference type="NCBI Taxonomy" id="378806"/>
    <lineage>
        <taxon>Bacteria</taxon>
        <taxon>Pseudomonadati</taxon>
        <taxon>Myxococcota</taxon>
        <taxon>Myxococcia</taxon>
        <taxon>Myxococcales</taxon>
        <taxon>Cystobacterineae</taxon>
        <taxon>Archangiaceae</taxon>
        <taxon>Stigmatella</taxon>
    </lineage>
</organism>
<evidence type="ECO:0000256" key="9">
    <source>
        <dbReference type="SAM" id="Phobius"/>
    </source>
</evidence>
<keyword evidence="2" id="KW-1003">Cell membrane</keyword>
<dbReference type="PANTHER" id="PTHR32089">
    <property type="entry name" value="METHYL-ACCEPTING CHEMOTAXIS PROTEIN MCPB"/>
    <property type="match status" value="1"/>
</dbReference>
<dbReference type="PRINTS" id="PR00260">
    <property type="entry name" value="CHEMTRNSDUCR"/>
</dbReference>
<dbReference type="InterPro" id="IPR004089">
    <property type="entry name" value="MCPsignal_dom"/>
</dbReference>
<name>Q08XU6_STIAD</name>
<evidence type="ECO:0000259" key="11">
    <source>
        <dbReference type="PROSITE" id="PS50885"/>
    </source>
</evidence>
<keyword evidence="5 9" id="KW-0472">Membrane</keyword>
<dbReference type="GO" id="GO:0005886">
    <property type="term" value="C:plasma membrane"/>
    <property type="evidence" value="ECO:0007669"/>
    <property type="project" value="UniProtKB-SubCell"/>
</dbReference>
<dbReference type="GO" id="GO:0004888">
    <property type="term" value="F:transmembrane signaling receptor activity"/>
    <property type="evidence" value="ECO:0007669"/>
    <property type="project" value="InterPro"/>
</dbReference>
<dbReference type="Gene3D" id="6.10.340.10">
    <property type="match status" value="1"/>
</dbReference>
<evidence type="ECO:0000313" key="12">
    <source>
        <dbReference type="EMBL" id="EAU65316.1"/>
    </source>
</evidence>
<dbReference type="Gene3D" id="3.30.450.20">
    <property type="entry name" value="PAS domain"/>
    <property type="match status" value="1"/>
</dbReference>
<keyword evidence="3 9" id="KW-0812">Transmembrane</keyword>
<dbReference type="CDD" id="cd06225">
    <property type="entry name" value="HAMP"/>
    <property type="match status" value="1"/>
</dbReference>
<comment type="caution">
    <text evidence="12">The sequence shown here is derived from an EMBL/GenBank/DDBJ whole genome shotgun (WGS) entry which is preliminary data.</text>
</comment>
<evidence type="ECO:0000256" key="2">
    <source>
        <dbReference type="ARBA" id="ARBA00022475"/>
    </source>
</evidence>
<dbReference type="GO" id="GO:0007165">
    <property type="term" value="P:signal transduction"/>
    <property type="evidence" value="ECO:0007669"/>
    <property type="project" value="UniProtKB-KW"/>
</dbReference>
<dbReference type="GO" id="GO:0006935">
    <property type="term" value="P:chemotaxis"/>
    <property type="evidence" value="ECO:0007669"/>
    <property type="project" value="InterPro"/>
</dbReference>
<evidence type="ECO:0000256" key="1">
    <source>
        <dbReference type="ARBA" id="ARBA00004651"/>
    </source>
</evidence>
<dbReference type="InterPro" id="IPR003660">
    <property type="entry name" value="HAMP_dom"/>
</dbReference>
<dbReference type="InterPro" id="IPR004090">
    <property type="entry name" value="Chemotax_Me-accpt_rcpt"/>
</dbReference>
<dbReference type="Pfam" id="PF00015">
    <property type="entry name" value="MCPsignal"/>
    <property type="match status" value="1"/>
</dbReference>
<dbReference type="InterPro" id="IPR033463">
    <property type="entry name" value="sCache_3"/>
</dbReference>
<gene>
    <name evidence="12" type="ORF">STIAU_8099</name>
</gene>
<feature type="transmembrane region" description="Helical" evidence="9">
    <location>
        <begin position="32"/>
        <end position="54"/>
    </location>
</feature>
<dbReference type="Proteomes" id="UP000032702">
    <property type="component" value="Unassembled WGS sequence"/>
</dbReference>
<feature type="domain" description="Methyl-accepting transducer" evidence="10">
    <location>
        <begin position="279"/>
        <end position="515"/>
    </location>
</feature>
<dbReference type="Pfam" id="PF17203">
    <property type="entry name" value="sCache_3_2"/>
    <property type="match status" value="1"/>
</dbReference>
<evidence type="ECO:0000256" key="7">
    <source>
        <dbReference type="ARBA" id="ARBA00029447"/>
    </source>
</evidence>
<dbReference type="SUPFAM" id="SSF103190">
    <property type="entry name" value="Sensory domain-like"/>
    <property type="match status" value="1"/>
</dbReference>
<evidence type="ECO:0000259" key="10">
    <source>
        <dbReference type="PROSITE" id="PS50111"/>
    </source>
</evidence>
<keyword evidence="4 9" id="KW-1133">Transmembrane helix</keyword>
<dbReference type="SUPFAM" id="SSF58104">
    <property type="entry name" value="Methyl-accepting chemotaxis protein (MCP) signaling domain"/>
    <property type="match status" value="1"/>
</dbReference>
<evidence type="ECO:0000256" key="4">
    <source>
        <dbReference type="ARBA" id="ARBA00022989"/>
    </source>
</evidence>
<dbReference type="PANTHER" id="PTHR32089:SF112">
    <property type="entry name" value="LYSOZYME-LIKE PROTEIN-RELATED"/>
    <property type="match status" value="1"/>
</dbReference>